<keyword evidence="6 11" id="KW-0865">Zymogen</keyword>
<evidence type="ECO:0000256" key="2">
    <source>
        <dbReference type="ARBA" id="ARBA00022516"/>
    </source>
</evidence>
<dbReference type="EMBL" id="RDSM01000001">
    <property type="protein sequence ID" value="RXH56729.1"/>
    <property type="molecule type" value="Genomic_DNA"/>
</dbReference>
<comment type="catalytic activity">
    <reaction evidence="11">
        <text>a 1,2-diacyl-sn-glycero-3-phospho-L-serine + H(+) = a 1,2-diacyl-sn-glycero-3-phosphoethanolamine + CO2</text>
        <dbReference type="Rhea" id="RHEA:20828"/>
        <dbReference type="ChEBI" id="CHEBI:15378"/>
        <dbReference type="ChEBI" id="CHEBI:16526"/>
        <dbReference type="ChEBI" id="CHEBI:57262"/>
        <dbReference type="ChEBI" id="CHEBI:64612"/>
        <dbReference type="EC" id="4.1.1.65"/>
    </reaction>
</comment>
<keyword evidence="3 11" id="KW-0210">Decarboxylase</keyword>
<reference evidence="14" key="2">
    <citation type="submission" date="2019-02" db="EMBL/GenBank/DDBJ databases">
        <title>Granulicella sibirica sp. nov., a psychrotolerant acidobacterium isolated from an organic soil layer in forested tundra, West Siberia.</title>
        <authorList>
            <person name="Oshkin I.Y."/>
            <person name="Kulichevskaya I.S."/>
            <person name="Rijpstra W.I.C."/>
            <person name="Sinninghe Damste J.S."/>
            <person name="Rakitin A.L."/>
            <person name="Ravin N.V."/>
            <person name="Dedysh S.N."/>
        </authorList>
    </citation>
    <scope>NUCLEOTIDE SEQUENCE [LARGE SCALE GENOMIC DNA]</scope>
    <source>
        <strain evidence="14">AF10</strain>
    </source>
</reference>
<comment type="similarity">
    <text evidence="11">Belongs to the phosphatidylserine decarboxylase family. PSD-A subfamily.</text>
</comment>
<keyword evidence="8 11" id="KW-0456">Lyase</keyword>
<comment type="PTM">
    <text evidence="11">Is synthesized initially as an inactive proenzyme. Formation of the active enzyme involves a self-maturation process in which the active site pyruvoyl group is generated from an internal serine residue via an autocatalytic post-translational modification. Two non-identical subunits are generated from the proenzyme in this reaction, and the pyruvate is formed at the N-terminus of the alpha chain, which is derived from the carboxyl end of the proenzyme. The post-translation cleavage follows an unusual pathway, termed non-hydrolytic serinolysis, in which the side chain hydroxyl group of the serine supplies its oxygen atom to form the C-terminus of the beta chain, while the remainder of the serine residue undergoes an oxidative deamination to produce ammonia and the pyruvoyl prosthetic group on the alpha chain.</text>
</comment>
<dbReference type="PANTHER" id="PTHR35809:SF1">
    <property type="entry name" value="ARCHAETIDYLSERINE DECARBOXYLASE PROENZYME-RELATED"/>
    <property type="match status" value="1"/>
</dbReference>
<dbReference type="Pfam" id="PF02666">
    <property type="entry name" value="PS_Dcarbxylase"/>
    <property type="match status" value="1"/>
</dbReference>
<keyword evidence="5 11" id="KW-0472">Membrane</keyword>
<feature type="modified residue" description="Pyruvic acid (Ser); by autocatalysis" evidence="11">
    <location>
        <position position="173"/>
    </location>
</feature>
<evidence type="ECO:0000256" key="4">
    <source>
        <dbReference type="ARBA" id="ARBA00023098"/>
    </source>
</evidence>
<feature type="transmembrane region" description="Helical" evidence="12">
    <location>
        <begin position="5"/>
        <end position="20"/>
    </location>
</feature>
<evidence type="ECO:0000256" key="5">
    <source>
        <dbReference type="ARBA" id="ARBA00023136"/>
    </source>
</evidence>
<comment type="subunit">
    <text evidence="11">Heterodimer of a large membrane-associated beta subunit and a small pyruvoyl-containing alpha subunit.</text>
</comment>
<proteinExistence type="inferred from homology"/>
<keyword evidence="7 11" id="KW-0594">Phospholipid biosynthesis</keyword>
<dbReference type="GO" id="GO:0004609">
    <property type="term" value="F:phosphatidylserine decarboxylase activity"/>
    <property type="evidence" value="ECO:0007669"/>
    <property type="project" value="UniProtKB-UniRule"/>
</dbReference>
<dbReference type="EC" id="4.1.1.65" evidence="11"/>
<dbReference type="AlphaFoldDB" id="A0A4Q0T420"/>
<evidence type="ECO:0000256" key="1">
    <source>
        <dbReference type="ARBA" id="ARBA00022475"/>
    </source>
</evidence>
<dbReference type="HAMAP" id="MF_00664">
    <property type="entry name" value="PS_decarb_PSD_A"/>
    <property type="match status" value="1"/>
</dbReference>
<keyword evidence="12" id="KW-0812">Transmembrane</keyword>
<evidence type="ECO:0000256" key="3">
    <source>
        <dbReference type="ARBA" id="ARBA00022793"/>
    </source>
</evidence>
<dbReference type="RefSeq" id="WP_128911014.1">
    <property type="nucleotide sequence ID" value="NZ_RDSM01000001.1"/>
</dbReference>
<evidence type="ECO:0000256" key="11">
    <source>
        <dbReference type="HAMAP-Rule" id="MF_00664"/>
    </source>
</evidence>
<keyword evidence="12" id="KW-1133">Transmembrane helix</keyword>
<comment type="pathway">
    <text evidence="11">Phospholipid metabolism; phosphatidylethanolamine biosynthesis; phosphatidylethanolamine from CDP-diacylglycerol: step 2/2.</text>
</comment>
<feature type="site" description="Cleavage (non-hydrolytic); by autocatalysis" evidence="11">
    <location>
        <begin position="172"/>
        <end position="173"/>
    </location>
</feature>
<evidence type="ECO:0000256" key="6">
    <source>
        <dbReference type="ARBA" id="ARBA00023145"/>
    </source>
</evidence>
<feature type="transmembrane region" description="Helical" evidence="12">
    <location>
        <begin position="26"/>
        <end position="43"/>
    </location>
</feature>
<evidence type="ECO:0000256" key="9">
    <source>
        <dbReference type="ARBA" id="ARBA00023264"/>
    </source>
</evidence>
<dbReference type="PANTHER" id="PTHR35809">
    <property type="entry name" value="ARCHAETIDYLSERINE DECARBOXYLASE PROENZYME-RELATED"/>
    <property type="match status" value="1"/>
</dbReference>
<organism evidence="13 14">
    <name type="scientific">Granulicella sibirica</name>
    <dbReference type="NCBI Taxonomy" id="2479048"/>
    <lineage>
        <taxon>Bacteria</taxon>
        <taxon>Pseudomonadati</taxon>
        <taxon>Acidobacteriota</taxon>
        <taxon>Terriglobia</taxon>
        <taxon>Terriglobales</taxon>
        <taxon>Acidobacteriaceae</taxon>
        <taxon>Granulicella</taxon>
    </lineage>
</organism>
<dbReference type="GO" id="GO:0006646">
    <property type="term" value="P:phosphatidylethanolamine biosynthetic process"/>
    <property type="evidence" value="ECO:0007669"/>
    <property type="project" value="UniProtKB-UniRule"/>
</dbReference>
<keyword evidence="9 11" id="KW-1208">Phospholipid metabolism</keyword>
<keyword evidence="2 11" id="KW-0444">Lipid biosynthesis</keyword>
<feature type="chain" id="PRO_5023294232" description="Phosphatidylserine decarboxylase alpha chain" evidence="11">
    <location>
        <begin position="173"/>
        <end position="208"/>
    </location>
</feature>
<comment type="cofactor">
    <cofactor evidence="11">
        <name>pyruvate</name>
        <dbReference type="ChEBI" id="CHEBI:15361"/>
    </cofactor>
    <text evidence="11">Binds 1 pyruvoyl group covalently per subunit.</text>
</comment>
<dbReference type="OrthoDB" id="9790893at2"/>
<keyword evidence="10 11" id="KW-0670">Pyruvate</keyword>
<evidence type="ECO:0000313" key="13">
    <source>
        <dbReference type="EMBL" id="RXH56729.1"/>
    </source>
</evidence>
<evidence type="ECO:0000313" key="14">
    <source>
        <dbReference type="Proteomes" id="UP000289437"/>
    </source>
</evidence>
<evidence type="ECO:0000256" key="12">
    <source>
        <dbReference type="SAM" id="Phobius"/>
    </source>
</evidence>
<keyword evidence="1 11" id="KW-1003">Cell membrane</keyword>
<comment type="caution">
    <text evidence="13">The sequence shown here is derived from an EMBL/GenBank/DDBJ whole genome shotgun (WGS) entry which is preliminary data.</text>
</comment>
<gene>
    <name evidence="11" type="primary">psd</name>
    <name evidence="13" type="ORF">GRAN_0039</name>
</gene>
<reference evidence="13 14" key="1">
    <citation type="submission" date="2018-11" db="EMBL/GenBank/DDBJ databases">
        <authorList>
            <person name="Mardanov A.V."/>
            <person name="Ravin N.V."/>
            <person name="Dedysh S.N."/>
        </authorList>
    </citation>
    <scope>NUCLEOTIDE SEQUENCE [LARGE SCALE GENOMIC DNA]</scope>
    <source>
        <strain evidence="13 14">AF10</strain>
    </source>
</reference>
<feature type="chain" id="PRO_5023294234" description="Phosphatidylserine decarboxylase beta chain" evidence="11">
    <location>
        <begin position="1"/>
        <end position="172"/>
    </location>
</feature>
<protein>
    <recommendedName>
        <fullName evidence="11">Phosphatidylserine decarboxylase proenzyme</fullName>
        <ecNumber evidence="11">4.1.1.65</ecNumber>
    </recommendedName>
    <component>
        <recommendedName>
            <fullName evidence="11">Phosphatidylserine decarboxylase alpha chain</fullName>
        </recommendedName>
    </component>
    <component>
        <recommendedName>
            <fullName evidence="11">Phosphatidylserine decarboxylase beta chain</fullName>
        </recommendedName>
    </component>
</protein>
<accession>A0A4Q0T420</accession>
<dbReference type="UniPathway" id="UPA00558">
    <property type="reaction ID" value="UER00616"/>
</dbReference>
<dbReference type="GO" id="GO:0005886">
    <property type="term" value="C:plasma membrane"/>
    <property type="evidence" value="ECO:0007669"/>
    <property type="project" value="UniProtKB-SubCell"/>
</dbReference>
<evidence type="ECO:0000256" key="7">
    <source>
        <dbReference type="ARBA" id="ARBA00023209"/>
    </source>
</evidence>
<feature type="active site" description="Schiff-base intermediate with substrate; via pyruvic acid" evidence="11">
    <location>
        <position position="173"/>
    </location>
</feature>
<evidence type="ECO:0000256" key="8">
    <source>
        <dbReference type="ARBA" id="ARBA00023239"/>
    </source>
</evidence>
<evidence type="ECO:0000256" key="10">
    <source>
        <dbReference type="ARBA" id="ARBA00023317"/>
    </source>
</evidence>
<sequence length="208" mass="22645">MVRDGIFYALGLGVVAALLWKLTDVHILVAIPVLLAIFFLWFFRDPNRAIPQEPGQIVSPGDGLVTEAEWIETAEGSRLRLSIFLNVFNVHVNRAPIAGVVKTVEHRHGGFMNAMKPESVLTNEQTLVVIDNGSYQVAYKQIAGLLARRIVCTVKAGERVERGQRVGLIKFGSRVDMLMPAEAVLKVKTGMRVSGGSTVLAVVPTVSA</sequence>
<comment type="function">
    <text evidence="11">Catalyzes the formation of phosphatidylethanolamine (PtdEtn) from phosphatidylserine (PtdSer).</text>
</comment>
<dbReference type="Proteomes" id="UP000289437">
    <property type="component" value="Unassembled WGS sequence"/>
</dbReference>
<dbReference type="InterPro" id="IPR033175">
    <property type="entry name" value="PSD-A"/>
</dbReference>
<keyword evidence="4 11" id="KW-0443">Lipid metabolism</keyword>
<comment type="subcellular location">
    <subcellularLocation>
        <location evidence="11">Cell membrane</location>
        <topology evidence="11">Peripheral membrane protein</topology>
    </subcellularLocation>
</comment>
<keyword evidence="14" id="KW-1185">Reference proteome</keyword>
<name>A0A4Q0T420_9BACT</name>
<dbReference type="NCBIfam" id="NF003685">
    <property type="entry name" value="PRK05305.2-5"/>
    <property type="match status" value="1"/>
</dbReference>
<dbReference type="InterPro" id="IPR003817">
    <property type="entry name" value="PS_Dcarbxylase"/>
</dbReference>